<evidence type="ECO:0000256" key="1">
    <source>
        <dbReference type="ARBA" id="ARBA00001946"/>
    </source>
</evidence>
<dbReference type="SMART" id="SM00133">
    <property type="entry name" value="S_TK_X"/>
    <property type="match status" value="1"/>
</dbReference>
<dbReference type="CDD" id="cd00038">
    <property type="entry name" value="CAP_ED"/>
    <property type="match status" value="4"/>
</dbReference>
<dbReference type="PROSITE" id="PS50011">
    <property type="entry name" value="PROTEIN_KINASE_DOM"/>
    <property type="match status" value="1"/>
</dbReference>
<dbReference type="PANTHER" id="PTHR24353:SF37">
    <property type="entry name" value="CAMP-DEPENDENT PROTEIN KINASE CATALYTIC SUBUNIT PRKX"/>
    <property type="match status" value="1"/>
</dbReference>
<evidence type="ECO:0000256" key="7">
    <source>
        <dbReference type="ARBA" id="ARBA00022679"/>
    </source>
</evidence>
<evidence type="ECO:0000259" key="21">
    <source>
        <dbReference type="PROSITE" id="PS51285"/>
    </source>
</evidence>
<evidence type="ECO:0000259" key="20">
    <source>
        <dbReference type="PROSITE" id="PS50042"/>
    </source>
</evidence>
<dbReference type="SMART" id="SM00100">
    <property type="entry name" value="cNMP"/>
    <property type="match status" value="4"/>
</dbReference>
<keyword evidence="13" id="KW-0142">cGMP-binding</keyword>
<evidence type="ECO:0000256" key="3">
    <source>
        <dbReference type="ARBA" id="ARBA00012428"/>
    </source>
</evidence>
<dbReference type="PANTHER" id="PTHR24353">
    <property type="entry name" value="CYCLIC NUCLEOTIDE-DEPENDENT PROTEIN KINASE"/>
    <property type="match status" value="1"/>
</dbReference>
<dbReference type="InterPro" id="IPR017441">
    <property type="entry name" value="Protein_kinase_ATP_BS"/>
</dbReference>
<keyword evidence="23" id="KW-1185">Reference proteome</keyword>
<evidence type="ECO:0000256" key="10">
    <source>
        <dbReference type="ARBA" id="ARBA00022777"/>
    </source>
</evidence>
<dbReference type="Pfam" id="PF00069">
    <property type="entry name" value="Pkinase"/>
    <property type="match status" value="1"/>
</dbReference>
<feature type="domain" description="Cyclic nucleotide-binding" evidence="20">
    <location>
        <begin position="326"/>
        <end position="443"/>
    </location>
</feature>
<dbReference type="InterPro" id="IPR000719">
    <property type="entry name" value="Prot_kinase_dom"/>
</dbReference>
<comment type="cofactor">
    <cofactor evidence="1">
        <name>Mg(2+)</name>
        <dbReference type="ChEBI" id="CHEBI:18420"/>
    </cofactor>
</comment>
<gene>
    <name evidence="22" type="ORF">CYMTET_39046</name>
</gene>
<evidence type="ECO:0000256" key="8">
    <source>
        <dbReference type="ARBA" id="ARBA00022723"/>
    </source>
</evidence>
<comment type="similarity">
    <text evidence="2">Belongs to the protein kinase superfamily. AGC Ser/Thr protein kinase family. cGMP subfamily.</text>
</comment>
<dbReference type="EMBL" id="LGRX02025930">
    <property type="protein sequence ID" value="KAK3251619.1"/>
    <property type="molecule type" value="Genomic_DNA"/>
</dbReference>
<evidence type="ECO:0000256" key="14">
    <source>
        <dbReference type="ARBA" id="ARBA00024113"/>
    </source>
</evidence>
<keyword evidence="7" id="KW-0808">Transferase</keyword>
<dbReference type="InterPro" id="IPR011009">
    <property type="entry name" value="Kinase-like_dom_sf"/>
</dbReference>
<protein>
    <recommendedName>
        <fullName evidence="14">cGMP-dependent protein kinase</fullName>
        <ecNumber evidence="3">2.7.11.12</ecNumber>
    </recommendedName>
</protein>
<dbReference type="SUPFAM" id="SSF51206">
    <property type="entry name" value="cAMP-binding domain-like"/>
    <property type="match status" value="4"/>
</dbReference>
<dbReference type="EC" id="2.7.11.12" evidence="3"/>
<keyword evidence="12" id="KW-0460">Magnesium</keyword>
<feature type="domain" description="Cyclic nucleotide-binding" evidence="20">
    <location>
        <begin position="74"/>
        <end position="208"/>
    </location>
</feature>
<evidence type="ECO:0000256" key="12">
    <source>
        <dbReference type="ARBA" id="ARBA00022842"/>
    </source>
</evidence>
<dbReference type="InterPro" id="IPR018488">
    <property type="entry name" value="cNMP-bd_CS"/>
</dbReference>
<dbReference type="Gene3D" id="2.60.120.10">
    <property type="entry name" value="Jelly Rolls"/>
    <property type="match status" value="4"/>
</dbReference>
<dbReference type="PROSITE" id="PS00888">
    <property type="entry name" value="CNMP_BINDING_1"/>
    <property type="match status" value="1"/>
</dbReference>
<dbReference type="SUPFAM" id="SSF56112">
    <property type="entry name" value="Protein kinase-like (PK-like)"/>
    <property type="match status" value="1"/>
</dbReference>
<feature type="domain" description="Cyclic nucleotide-binding" evidence="20">
    <location>
        <begin position="211"/>
        <end position="311"/>
    </location>
</feature>
<comment type="caution">
    <text evidence="22">The sequence shown here is derived from an EMBL/GenBank/DDBJ whole genome shotgun (WGS) entry which is preliminary data.</text>
</comment>
<dbReference type="PROSITE" id="PS51285">
    <property type="entry name" value="AGC_KINASE_CTER"/>
    <property type="match status" value="1"/>
</dbReference>
<evidence type="ECO:0000256" key="4">
    <source>
        <dbReference type="ARBA" id="ARBA00022490"/>
    </source>
</evidence>
<evidence type="ECO:0000256" key="16">
    <source>
        <dbReference type="ARBA" id="ARBA00047462"/>
    </source>
</evidence>
<feature type="domain" description="AGC-kinase C-terminal" evidence="21">
    <location>
        <begin position="831"/>
        <end position="891"/>
    </location>
</feature>
<evidence type="ECO:0000256" key="17">
    <source>
        <dbReference type="PROSITE-ProRule" id="PRU10141"/>
    </source>
</evidence>
<feature type="binding site" evidence="17">
    <location>
        <position position="601"/>
    </location>
    <ligand>
        <name>ATP</name>
        <dbReference type="ChEBI" id="CHEBI:30616"/>
    </ligand>
</feature>
<proteinExistence type="inferred from homology"/>
<dbReference type="GO" id="GO:0005524">
    <property type="term" value="F:ATP binding"/>
    <property type="evidence" value="ECO:0007669"/>
    <property type="project" value="UniProtKB-UniRule"/>
</dbReference>
<dbReference type="SMART" id="SM00220">
    <property type="entry name" value="S_TKc"/>
    <property type="match status" value="1"/>
</dbReference>
<comment type="catalytic activity">
    <reaction evidence="16">
        <text>L-seryl-[protein] + ATP = O-phospho-L-seryl-[protein] + ADP + H(+)</text>
        <dbReference type="Rhea" id="RHEA:17989"/>
        <dbReference type="Rhea" id="RHEA-COMP:9863"/>
        <dbReference type="Rhea" id="RHEA-COMP:11604"/>
        <dbReference type="ChEBI" id="CHEBI:15378"/>
        <dbReference type="ChEBI" id="CHEBI:29999"/>
        <dbReference type="ChEBI" id="CHEBI:30616"/>
        <dbReference type="ChEBI" id="CHEBI:83421"/>
        <dbReference type="ChEBI" id="CHEBI:456216"/>
        <dbReference type="EC" id="2.7.11.12"/>
    </reaction>
</comment>
<dbReference type="PROSITE" id="PS50042">
    <property type="entry name" value="CNMP_BINDING_3"/>
    <property type="match status" value="4"/>
</dbReference>
<feature type="compositionally biased region" description="Basic and acidic residues" evidence="18">
    <location>
        <begin position="8"/>
        <end position="19"/>
    </location>
</feature>
<feature type="domain" description="Protein kinase" evidence="19">
    <location>
        <begin position="574"/>
        <end position="830"/>
    </location>
</feature>
<keyword evidence="8" id="KW-0479">Metal-binding</keyword>
<dbReference type="InterPro" id="IPR000961">
    <property type="entry name" value="AGC-kinase_C"/>
</dbReference>
<dbReference type="Gene3D" id="1.10.510.10">
    <property type="entry name" value="Transferase(Phosphotransferase) domain 1"/>
    <property type="match status" value="1"/>
</dbReference>
<evidence type="ECO:0000256" key="15">
    <source>
        <dbReference type="ARBA" id="ARBA00047298"/>
    </source>
</evidence>
<feature type="region of interest" description="Disordered" evidence="18">
    <location>
        <begin position="1"/>
        <end position="36"/>
    </location>
</feature>
<dbReference type="GO" id="GO:0004692">
    <property type="term" value="F:cGMP-dependent protein kinase activity"/>
    <property type="evidence" value="ECO:0007669"/>
    <property type="project" value="UniProtKB-EC"/>
</dbReference>
<dbReference type="PROSITE" id="PS00108">
    <property type="entry name" value="PROTEIN_KINASE_ST"/>
    <property type="match status" value="1"/>
</dbReference>
<dbReference type="GO" id="GO:0030553">
    <property type="term" value="F:cGMP binding"/>
    <property type="evidence" value="ECO:0007669"/>
    <property type="project" value="UniProtKB-KW"/>
</dbReference>
<keyword evidence="9 17" id="KW-0547">Nucleotide-binding</keyword>
<accession>A0AAE0F4W2</accession>
<evidence type="ECO:0000256" key="5">
    <source>
        <dbReference type="ARBA" id="ARBA00022527"/>
    </source>
</evidence>
<evidence type="ECO:0000313" key="23">
    <source>
        <dbReference type="Proteomes" id="UP001190700"/>
    </source>
</evidence>
<name>A0AAE0F4W2_9CHLO</name>
<dbReference type="Proteomes" id="UP001190700">
    <property type="component" value="Unassembled WGS sequence"/>
</dbReference>
<evidence type="ECO:0000256" key="18">
    <source>
        <dbReference type="SAM" id="MobiDB-lite"/>
    </source>
</evidence>
<keyword evidence="6" id="KW-0140">cGMP</keyword>
<dbReference type="InterPro" id="IPR000595">
    <property type="entry name" value="cNMP-bd_dom"/>
</dbReference>
<keyword evidence="5" id="KW-0723">Serine/threonine-protein kinase</keyword>
<dbReference type="PROSITE" id="PS00107">
    <property type="entry name" value="PROTEIN_KINASE_ATP"/>
    <property type="match status" value="1"/>
</dbReference>
<evidence type="ECO:0000259" key="19">
    <source>
        <dbReference type="PROSITE" id="PS50011"/>
    </source>
</evidence>
<evidence type="ECO:0000256" key="11">
    <source>
        <dbReference type="ARBA" id="ARBA00022840"/>
    </source>
</evidence>
<dbReference type="AlphaFoldDB" id="A0AAE0F4W2"/>
<evidence type="ECO:0000256" key="6">
    <source>
        <dbReference type="ARBA" id="ARBA00022535"/>
    </source>
</evidence>
<evidence type="ECO:0000313" key="22">
    <source>
        <dbReference type="EMBL" id="KAK3251619.1"/>
    </source>
</evidence>
<dbReference type="InterPro" id="IPR014710">
    <property type="entry name" value="RmlC-like_jellyroll"/>
</dbReference>
<dbReference type="Pfam" id="PF00027">
    <property type="entry name" value="cNMP_binding"/>
    <property type="match status" value="4"/>
</dbReference>
<evidence type="ECO:0000256" key="2">
    <source>
        <dbReference type="ARBA" id="ARBA00006352"/>
    </source>
</evidence>
<dbReference type="PROSITE" id="PS00889">
    <property type="entry name" value="CNMP_BINDING_2"/>
    <property type="match status" value="4"/>
</dbReference>
<evidence type="ECO:0000256" key="9">
    <source>
        <dbReference type="ARBA" id="ARBA00022741"/>
    </source>
</evidence>
<dbReference type="FunFam" id="1.10.510.10:FF:000210">
    <property type="entry name" value="Non-specific serine/threonine protein kinase"/>
    <property type="match status" value="1"/>
</dbReference>
<dbReference type="InterPro" id="IPR018490">
    <property type="entry name" value="cNMP-bd_dom_sf"/>
</dbReference>
<reference evidence="22 23" key="1">
    <citation type="journal article" date="2015" name="Genome Biol. Evol.">
        <title>Comparative Genomics of a Bacterivorous Green Alga Reveals Evolutionary Causalities and Consequences of Phago-Mixotrophic Mode of Nutrition.</title>
        <authorList>
            <person name="Burns J.A."/>
            <person name="Paasch A."/>
            <person name="Narechania A."/>
            <person name="Kim E."/>
        </authorList>
    </citation>
    <scope>NUCLEOTIDE SEQUENCE [LARGE SCALE GENOMIC DNA]</scope>
    <source>
        <strain evidence="22 23">PLY_AMNH</strain>
    </source>
</reference>
<sequence length="891" mass="99173">MGNCCGKSADREDAYRVKSEAGGAQSGVGPPKKGKREAVQGIVDTALDSIVLPSIPKDDKVRDYIRQAMGTNLLFAMLDDEARNEIIDTMSKQTYPAGKVVILQGEKNAETFYAVESGCCEVLKNEEAAQIGSQVTESNIGQRISPPKLYPAGTGFGELALLYAAPRAASVRATETSVLWQMERSHYFLIKRKFVDKVNKEKLELLDSVPSFKSLNPRQLDLLIDALEPARISKGTQILRKGDTGDKFYIVKTGEVVIKIDGKEVCKQGPGSFFGERALIKDDVRAADVIATENCLCMTLNRQAFNDILGPLENLWRLEELRKVPMLCNLKEKQLALLAQEVVEVEYVAGQFVFRKGEQGDKLFIMEEGQCSVIDEDTGTELAVLTKGQYFGERGLMNSDVRAASIRCDTAVKVACLSRRVLHKCLGTLEDLLYAWRADTLANVDLLKVLSPGQRLQLAKNMEVEKFKDNEFIITRGESGDCFYIVESGEVVIIGNDGIKELVRLSPGKFFGEQALISNETRAASVRAIGPVQLLSVGRSAFNSVFGSLQSILDNASSSYEKDTSELKVELKDLEHLAVLGIGAFGKVLLVRHQGALFALKCMSKRQVLEKNMVNHVKREKEIMRALSSPFTVNLMATLHDEHTLYMLMEKVMGGEFFIYLQSREDACSEDEGRFYAACVIQAFEYMHGQGYMYRDLKPENLLIDSTGYLKVTDYGFAKKLVTGKSYTMCGTPEYLAPEIINQNGHGHAVDWWALGVLIFEMCTQDTPFGADDQMMILNNINGVTINWLSAKNLSVKCKDLMKKLLVKNPAKRLGSLKGGVNDIKNHPWFADFDWESLSNRTYKPPYVPHLDNPEDTSHFEDIPLDAKVPGEEEFPGSKARKLNTNAFVDW</sequence>
<dbReference type="Gene3D" id="3.30.200.20">
    <property type="entry name" value="Phosphorylase Kinase, domain 1"/>
    <property type="match status" value="1"/>
</dbReference>
<comment type="catalytic activity">
    <reaction evidence="15">
        <text>L-threonyl-[protein] + ATP = O-phospho-L-threonyl-[protein] + ADP + H(+)</text>
        <dbReference type="Rhea" id="RHEA:46608"/>
        <dbReference type="Rhea" id="RHEA-COMP:11060"/>
        <dbReference type="Rhea" id="RHEA-COMP:11605"/>
        <dbReference type="ChEBI" id="CHEBI:15378"/>
        <dbReference type="ChEBI" id="CHEBI:30013"/>
        <dbReference type="ChEBI" id="CHEBI:30616"/>
        <dbReference type="ChEBI" id="CHEBI:61977"/>
        <dbReference type="ChEBI" id="CHEBI:456216"/>
        <dbReference type="EC" id="2.7.11.12"/>
    </reaction>
</comment>
<keyword evidence="4" id="KW-0963">Cytoplasm</keyword>
<evidence type="ECO:0000256" key="13">
    <source>
        <dbReference type="ARBA" id="ARBA00022992"/>
    </source>
</evidence>
<organism evidence="22 23">
    <name type="scientific">Cymbomonas tetramitiformis</name>
    <dbReference type="NCBI Taxonomy" id="36881"/>
    <lineage>
        <taxon>Eukaryota</taxon>
        <taxon>Viridiplantae</taxon>
        <taxon>Chlorophyta</taxon>
        <taxon>Pyramimonadophyceae</taxon>
        <taxon>Pyramimonadales</taxon>
        <taxon>Pyramimonadaceae</taxon>
        <taxon>Cymbomonas</taxon>
    </lineage>
</organism>
<dbReference type="PRINTS" id="PR00103">
    <property type="entry name" value="CAMPKINASE"/>
</dbReference>
<dbReference type="InterPro" id="IPR008271">
    <property type="entry name" value="Ser/Thr_kinase_AS"/>
</dbReference>
<keyword evidence="10 22" id="KW-0418">Kinase</keyword>
<keyword evidence="11 17" id="KW-0067">ATP-binding</keyword>
<feature type="domain" description="Cyclic nucleotide-binding" evidence="20">
    <location>
        <begin position="446"/>
        <end position="563"/>
    </location>
</feature>